<keyword evidence="2" id="KW-1185">Reference proteome</keyword>
<dbReference type="Proteomes" id="UP000078492">
    <property type="component" value="Unassembled WGS sequence"/>
</dbReference>
<sequence>MPGKNVDNLNGLLNFSRRRTAGALPTWPIHPLQINRDALTRIRGMRLENHTAECLPITIFLFFVALTLGTCYDELPKPGYTRTMLKVSRSLPGETEELKVRTSEGNVATLIVKRRDKSSFTNDSKLTPKPIQEESNFTEENKRNFSINLQNEPMLDEKNEGKRKDEVRKLEEAQIEQIRATFSKFSEPKDEKSDINRANKRLTSERSQPISVIDYGNWTPLDAEGRALKQEEPEEEEEYRNWKPLQTNLDTAVEERTNYDRLGEAFGSDILFARNFQDRAQKNFKLNDRSVANEDGFHYMYIPHIVSTRTNIGANLSKNRDGKAVPPEVIVRSEINVKTTPKRSPLSLDIDGTPIVHGTRVSDEPIDKIQTWRNARVINNKLVTSEGSSTVTTEPLVEPSDDNAEKKEKFEKFFKDVNRRYGRNYDEEAHNVYFEWDPRNYKSEALKAEVYEPRNDHYRASIHKRMLHPDGIANYPISQRYTPESQTIAPVALKPGARAPVLQYAHPELGVQPAKILKNEKRRPDNFPENQHSFTEQRHKKKYVLNNKNLVDSYTTKNYYPNQHFYGLKRPYEPSLWVKISENLKNQFSTGVERVSQFTRPVIDPLVEATHKISQNLGLSKGSTKEAQNKIDTVATGTSILIPALGLVASGAALGIGAVAVGRYLDVDVLKRSNVDEDDLEHKRALETGAYLKTIEDENLKLNEATPQTLYVLQNVPQNDKARNEDMDSAESDGVFLVLEEDKRNDEKIENRESKQVVDEADYVETNRRKRRSLDYLDIFKADTDMKNLVRSKRFQRKGADSISEIVEIDLPAGSDRIDITEFLIPKKNKRKHSSENAILVVEDSLKIPTENFQVDTLQDFKSNLEKETINRRRKRSVENNQELLDTLQNLENAEVAEVAHIQGEWTNTPCAKRIFCDTMIQRGSDASVLMEKKMTALLRLIQPGAAAQVSSHFEEVMDAVRRHDCSSFLCPQAKPSNIFF</sequence>
<proteinExistence type="predicted"/>
<accession>A0A195DQE7</accession>
<evidence type="ECO:0000313" key="1">
    <source>
        <dbReference type="EMBL" id="KYN15093.1"/>
    </source>
</evidence>
<name>A0A195DQE7_9HYME</name>
<reference evidence="1 2" key="1">
    <citation type="submission" date="2015-09" db="EMBL/GenBank/DDBJ databases">
        <title>Trachymyrmex cornetzi WGS genome.</title>
        <authorList>
            <person name="Nygaard S."/>
            <person name="Hu H."/>
            <person name="Boomsma J."/>
            <person name="Zhang G."/>
        </authorList>
    </citation>
    <scope>NUCLEOTIDE SEQUENCE [LARGE SCALE GENOMIC DNA]</scope>
    <source>
        <strain evidence="1">Tcor2-1</strain>
        <tissue evidence="1">Whole body</tissue>
    </source>
</reference>
<dbReference type="STRING" id="471704.A0A195DQE7"/>
<gene>
    <name evidence="1" type="ORF">ALC57_12635</name>
</gene>
<dbReference type="AlphaFoldDB" id="A0A195DQE7"/>
<organism evidence="1 2">
    <name type="scientific">Trachymyrmex cornetzi</name>
    <dbReference type="NCBI Taxonomy" id="471704"/>
    <lineage>
        <taxon>Eukaryota</taxon>
        <taxon>Metazoa</taxon>
        <taxon>Ecdysozoa</taxon>
        <taxon>Arthropoda</taxon>
        <taxon>Hexapoda</taxon>
        <taxon>Insecta</taxon>
        <taxon>Pterygota</taxon>
        <taxon>Neoptera</taxon>
        <taxon>Endopterygota</taxon>
        <taxon>Hymenoptera</taxon>
        <taxon>Apocrita</taxon>
        <taxon>Aculeata</taxon>
        <taxon>Formicoidea</taxon>
        <taxon>Formicidae</taxon>
        <taxon>Myrmicinae</taxon>
        <taxon>Trachymyrmex</taxon>
    </lineage>
</organism>
<protein>
    <submittedName>
        <fullName evidence="1">Uncharacterized protein</fullName>
    </submittedName>
</protein>
<dbReference type="EMBL" id="KQ980612">
    <property type="protein sequence ID" value="KYN15093.1"/>
    <property type="molecule type" value="Genomic_DNA"/>
</dbReference>
<evidence type="ECO:0000313" key="2">
    <source>
        <dbReference type="Proteomes" id="UP000078492"/>
    </source>
</evidence>